<evidence type="ECO:0008006" key="3">
    <source>
        <dbReference type="Google" id="ProtNLM"/>
    </source>
</evidence>
<comment type="caution">
    <text evidence="1">The sequence shown here is derived from an EMBL/GenBank/DDBJ whole genome shotgun (WGS) entry which is preliminary data.</text>
</comment>
<proteinExistence type="predicted"/>
<evidence type="ECO:0000313" key="1">
    <source>
        <dbReference type="EMBL" id="KAG8178857.1"/>
    </source>
</evidence>
<dbReference type="Proteomes" id="UP000827092">
    <property type="component" value="Unassembled WGS sequence"/>
</dbReference>
<name>A0AAV6U325_9ARAC</name>
<dbReference type="EMBL" id="JAFNEN010000663">
    <property type="protein sequence ID" value="KAG8178857.1"/>
    <property type="molecule type" value="Genomic_DNA"/>
</dbReference>
<accession>A0AAV6U325</accession>
<organism evidence="1 2">
    <name type="scientific">Oedothorax gibbosus</name>
    <dbReference type="NCBI Taxonomy" id="931172"/>
    <lineage>
        <taxon>Eukaryota</taxon>
        <taxon>Metazoa</taxon>
        <taxon>Ecdysozoa</taxon>
        <taxon>Arthropoda</taxon>
        <taxon>Chelicerata</taxon>
        <taxon>Arachnida</taxon>
        <taxon>Araneae</taxon>
        <taxon>Araneomorphae</taxon>
        <taxon>Entelegynae</taxon>
        <taxon>Araneoidea</taxon>
        <taxon>Linyphiidae</taxon>
        <taxon>Erigoninae</taxon>
        <taxon>Oedothorax</taxon>
    </lineage>
</organism>
<protein>
    <recommendedName>
        <fullName evidence="3">Secreted protein</fullName>
    </recommendedName>
</protein>
<evidence type="ECO:0000313" key="2">
    <source>
        <dbReference type="Proteomes" id="UP000827092"/>
    </source>
</evidence>
<reference evidence="1 2" key="1">
    <citation type="journal article" date="2022" name="Nat. Ecol. Evol.">
        <title>A masculinizing supergene underlies an exaggerated male reproductive morph in a spider.</title>
        <authorList>
            <person name="Hendrickx F."/>
            <person name="De Corte Z."/>
            <person name="Sonet G."/>
            <person name="Van Belleghem S.M."/>
            <person name="Kostlbacher S."/>
            <person name="Vangestel C."/>
        </authorList>
    </citation>
    <scope>NUCLEOTIDE SEQUENCE [LARGE SCALE GENOMIC DNA]</scope>
    <source>
        <strain evidence="1">W744_W776</strain>
    </source>
</reference>
<dbReference type="AlphaFoldDB" id="A0AAV6U325"/>
<sequence length="90" mass="9284">MFSLFMFSPITSLVGDGEAKGCSPCPLPPSVTGSVGTESSEVFSPAIDHDMFPRSGVAAPPLSNVNSGLATAVLTRKANFCFSQAGFSRP</sequence>
<keyword evidence="2" id="KW-1185">Reference proteome</keyword>
<gene>
    <name evidence="1" type="ORF">JTE90_017632</name>
</gene>